<proteinExistence type="inferred from homology"/>
<feature type="transmembrane region" description="Helical" evidence="8">
    <location>
        <begin position="354"/>
        <end position="383"/>
    </location>
</feature>
<comment type="similarity">
    <text evidence="2 7">Belongs to the major facilitator superfamily. Sugar transporter (TC 2.A.1.1) family.</text>
</comment>
<feature type="transmembrane region" description="Helical" evidence="8">
    <location>
        <begin position="85"/>
        <end position="105"/>
    </location>
</feature>
<evidence type="ECO:0000256" key="5">
    <source>
        <dbReference type="ARBA" id="ARBA00022989"/>
    </source>
</evidence>
<evidence type="ECO:0000256" key="7">
    <source>
        <dbReference type="RuleBase" id="RU003346"/>
    </source>
</evidence>
<feature type="transmembrane region" description="Helical" evidence="8">
    <location>
        <begin position="175"/>
        <end position="194"/>
    </location>
</feature>
<feature type="transmembrane region" description="Helical" evidence="8">
    <location>
        <begin position="328"/>
        <end position="348"/>
    </location>
</feature>
<evidence type="ECO:0000256" key="6">
    <source>
        <dbReference type="ARBA" id="ARBA00023136"/>
    </source>
</evidence>
<feature type="transmembrane region" description="Helical" evidence="8">
    <location>
        <begin position="53"/>
        <end position="73"/>
    </location>
</feature>
<dbReference type="Gene3D" id="1.20.1250.20">
    <property type="entry name" value="MFS general substrate transporter like domains"/>
    <property type="match status" value="1"/>
</dbReference>
<dbReference type="InterPro" id="IPR005829">
    <property type="entry name" value="Sugar_transporter_CS"/>
</dbReference>
<dbReference type="SUPFAM" id="SSF103473">
    <property type="entry name" value="MFS general substrate transporter"/>
    <property type="match status" value="1"/>
</dbReference>
<keyword evidence="5 8" id="KW-1133">Transmembrane helix</keyword>
<feature type="transmembrane region" description="Helical" evidence="8">
    <location>
        <begin position="141"/>
        <end position="163"/>
    </location>
</feature>
<evidence type="ECO:0000256" key="3">
    <source>
        <dbReference type="ARBA" id="ARBA00022448"/>
    </source>
</evidence>
<evidence type="ECO:0000256" key="1">
    <source>
        <dbReference type="ARBA" id="ARBA00004141"/>
    </source>
</evidence>
<dbReference type="EMBL" id="CABFNS010000910">
    <property type="protein sequence ID" value="VUC35347.1"/>
    <property type="molecule type" value="Genomic_DNA"/>
</dbReference>
<dbReference type="InterPro" id="IPR003663">
    <property type="entry name" value="Sugar/inositol_transpt"/>
</dbReference>
<evidence type="ECO:0000259" key="9">
    <source>
        <dbReference type="PROSITE" id="PS50850"/>
    </source>
</evidence>
<dbReference type="InterPro" id="IPR020846">
    <property type="entry name" value="MFS_dom"/>
</dbReference>
<dbReference type="InterPro" id="IPR036259">
    <property type="entry name" value="MFS_trans_sf"/>
</dbReference>
<dbReference type="NCBIfam" id="TIGR00879">
    <property type="entry name" value="SP"/>
    <property type="match status" value="1"/>
</dbReference>
<feature type="transmembrane region" description="Helical" evidence="8">
    <location>
        <begin position="395"/>
        <end position="413"/>
    </location>
</feature>
<dbReference type="PRINTS" id="PR00171">
    <property type="entry name" value="SUGRTRNSPORT"/>
</dbReference>
<dbReference type="Pfam" id="PF00083">
    <property type="entry name" value="Sugar_tr"/>
    <property type="match status" value="1"/>
</dbReference>
<keyword evidence="11" id="KW-1185">Reference proteome</keyword>
<evidence type="ECO:0000256" key="4">
    <source>
        <dbReference type="ARBA" id="ARBA00022692"/>
    </source>
</evidence>
<organism evidence="10 11">
    <name type="scientific">Bionectria ochroleuca</name>
    <name type="common">Gliocladium roseum</name>
    <dbReference type="NCBI Taxonomy" id="29856"/>
    <lineage>
        <taxon>Eukaryota</taxon>
        <taxon>Fungi</taxon>
        <taxon>Dikarya</taxon>
        <taxon>Ascomycota</taxon>
        <taxon>Pezizomycotina</taxon>
        <taxon>Sordariomycetes</taxon>
        <taxon>Hypocreomycetidae</taxon>
        <taxon>Hypocreales</taxon>
        <taxon>Bionectriaceae</taxon>
        <taxon>Clonostachys</taxon>
    </lineage>
</organism>
<protein>
    <recommendedName>
        <fullName evidence="9">Major facilitator superfamily (MFS) profile domain-containing protein</fullName>
    </recommendedName>
</protein>
<reference evidence="10 11" key="1">
    <citation type="submission" date="2019-06" db="EMBL/GenBank/DDBJ databases">
        <authorList>
            <person name="Broberg M."/>
        </authorList>
    </citation>
    <scope>NUCLEOTIDE SEQUENCE [LARGE SCALE GENOMIC DNA]</scope>
</reference>
<evidence type="ECO:0000256" key="8">
    <source>
        <dbReference type="SAM" id="Phobius"/>
    </source>
</evidence>
<dbReference type="PANTHER" id="PTHR48022">
    <property type="entry name" value="PLASTIDIC GLUCOSE TRANSPORTER 4"/>
    <property type="match status" value="1"/>
</dbReference>
<feature type="transmembrane region" description="Helical" evidence="8">
    <location>
        <begin position="425"/>
        <end position="444"/>
    </location>
</feature>
<comment type="caution">
    <text evidence="10">The sequence shown here is derived from an EMBL/GenBank/DDBJ whole genome shotgun (WGS) entry which is preliminary data.</text>
</comment>
<evidence type="ECO:0000313" key="10">
    <source>
        <dbReference type="EMBL" id="VUC35347.1"/>
    </source>
</evidence>
<dbReference type="PROSITE" id="PS50850">
    <property type="entry name" value="MFS"/>
    <property type="match status" value="1"/>
</dbReference>
<keyword evidence="3 7" id="KW-0813">Transport</keyword>
<dbReference type="InterPro" id="IPR005828">
    <property type="entry name" value="MFS_sugar_transport-like"/>
</dbReference>
<keyword evidence="4 8" id="KW-0812">Transmembrane</keyword>
<keyword evidence="6 8" id="KW-0472">Membrane</keyword>
<comment type="subcellular location">
    <subcellularLocation>
        <location evidence="1">Membrane</location>
        <topology evidence="1">Multi-pass membrane protein</topology>
    </subcellularLocation>
</comment>
<gene>
    <name evidence="10" type="ORF">CLO192961_LOCUS411174</name>
</gene>
<dbReference type="InterPro" id="IPR050360">
    <property type="entry name" value="MFS_Sugar_Transporters"/>
</dbReference>
<accession>A0ABY6UVS0</accession>
<feature type="transmembrane region" description="Helical" evidence="8">
    <location>
        <begin position="297"/>
        <end position="316"/>
    </location>
</feature>
<feature type="transmembrane region" description="Helical" evidence="8">
    <location>
        <begin position="12"/>
        <end position="33"/>
    </location>
</feature>
<evidence type="ECO:0000313" key="11">
    <source>
        <dbReference type="Proteomes" id="UP000766486"/>
    </source>
</evidence>
<dbReference type="Proteomes" id="UP000766486">
    <property type="component" value="Unassembled WGS sequence"/>
</dbReference>
<name>A0ABY6UVS0_BIOOC</name>
<evidence type="ECO:0000256" key="2">
    <source>
        <dbReference type="ARBA" id="ARBA00010992"/>
    </source>
</evidence>
<dbReference type="PROSITE" id="PS00217">
    <property type="entry name" value="SUGAR_TRANSPORT_2"/>
    <property type="match status" value="1"/>
</dbReference>
<feature type="transmembrane region" description="Helical" evidence="8">
    <location>
        <begin position="111"/>
        <end position="129"/>
    </location>
</feature>
<feature type="domain" description="Major facilitator superfamily (MFS) profile" evidence="9">
    <location>
        <begin position="10"/>
        <end position="448"/>
    </location>
</feature>
<sequence>MIGLNTTTYCSLVIALGGLVYGVDTGIVATTIAHDSFKLYMFNTLKAPTALTGAIVSCYYAGGCLGSFGAGSLTDKWGRKSIVSLSTLLAIIGSAIQAGAINIGMMIGGRAIAGLATGALLTIVPIYIAELAPPESRALLVALKGLLTAVGYLIANWIGYAGAFAIGDVQWRVPLAMQVPPALLLLVLTIFLPSSPRWLVSQERYEDAVKVLYDLHGQKGDEYVQREMVEIREQLALEKAQRRSSSWSELFSLRYARRLLLACFILNMTKLSGSGIVQNYQSLFYAGLGFKGNTILLLSGCYGFMGLFGQIANMLWVSDKWSRTKTMYTGSIVLALFLVLLAIMSRFFGDGSNLGGAAAGIAFIFLYSAFYAVFFNSTVWVIVAEIFPQHLRGNGNSFAVFSMSVTNIWLSQITPLAFEALVWKFYFIFIALNLAAAFIYWMWLPDTNQLTLEEVAGAFGDDTVKAKIIDLTVDDKNRDETEYVENSVSGGKVAAQA</sequence>
<dbReference type="PANTHER" id="PTHR48022:SF11">
    <property type="entry name" value="MONOSACCHARIDE TRANSPORTER (HXT8), PUTATIVE (AFU_ORTHOLOGUE AFUA_2G08120)-RELATED"/>
    <property type="match status" value="1"/>
</dbReference>